<name>A0A263CXT4_9PSEU</name>
<feature type="domain" description="HTH cro/C1-type" evidence="1">
    <location>
        <begin position="17"/>
        <end position="74"/>
    </location>
</feature>
<evidence type="ECO:0000313" key="2">
    <source>
        <dbReference type="EMBL" id="OZM70911.1"/>
    </source>
</evidence>
<keyword evidence="3" id="KW-1185">Reference proteome</keyword>
<dbReference type="RefSeq" id="WP_094864849.1">
    <property type="nucleotide sequence ID" value="NZ_NKYE01000016.1"/>
</dbReference>
<dbReference type="InterPro" id="IPR001387">
    <property type="entry name" value="Cro/C1-type_HTH"/>
</dbReference>
<dbReference type="Gene3D" id="1.10.260.40">
    <property type="entry name" value="lambda repressor-like DNA-binding domains"/>
    <property type="match status" value="1"/>
</dbReference>
<organism evidence="2 3">
    <name type="scientific">Amycolatopsis antarctica</name>
    <dbReference type="NCBI Taxonomy" id="1854586"/>
    <lineage>
        <taxon>Bacteria</taxon>
        <taxon>Bacillati</taxon>
        <taxon>Actinomycetota</taxon>
        <taxon>Actinomycetes</taxon>
        <taxon>Pseudonocardiales</taxon>
        <taxon>Pseudonocardiaceae</taxon>
        <taxon>Amycolatopsis</taxon>
    </lineage>
</organism>
<dbReference type="InParanoid" id="A0A263CXT4"/>
<dbReference type="CDD" id="cd00093">
    <property type="entry name" value="HTH_XRE"/>
    <property type="match status" value="1"/>
</dbReference>
<dbReference type="InterPro" id="IPR043917">
    <property type="entry name" value="DUF5753"/>
</dbReference>
<gene>
    <name evidence="2" type="ORF">CFN78_22385</name>
</gene>
<evidence type="ECO:0000259" key="1">
    <source>
        <dbReference type="PROSITE" id="PS50943"/>
    </source>
</evidence>
<dbReference type="Proteomes" id="UP000242444">
    <property type="component" value="Unassembled WGS sequence"/>
</dbReference>
<dbReference type="AlphaFoldDB" id="A0A263CXT4"/>
<dbReference type="GO" id="GO:0003677">
    <property type="term" value="F:DNA binding"/>
    <property type="evidence" value="ECO:0007669"/>
    <property type="project" value="InterPro"/>
</dbReference>
<dbReference type="PROSITE" id="PS50943">
    <property type="entry name" value="HTH_CROC1"/>
    <property type="match status" value="1"/>
</dbReference>
<dbReference type="OrthoDB" id="2991476at2"/>
<sequence>MSKPAPRTEHIQVAATLRRLREDAGATREDAAKLLGCSVSKISDLEVGRSKPKPVELERLLDHYGVQGRDHEELVEFARTSRKRRPNSPYTAAVIPADIRRAVDLQEQALSSVFYSSELIPGMLQTRPYAEAILGWEDANRPDEAAKLLDLRMGRAEVFTRTDRPPLSYWCILGEAALRSGVGGQAVMREQLAHLIEVNSTMDNVVLQVLPLGSGVHSFLGITLTWHRFPAPAPDMLILDSYGRSIIRDSPAEVARGAHHLDLTKAKALGRDESTTFLRRVHRELK</sequence>
<dbReference type="EMBL" id="NKYE01000016">
    <property type="protein sequence ID" value="OZM70911.1"/>
    <property type="molecule type" value="Genomic_DNA"/>
</dbReference>
<dbReference type="Pfam" id="PF13560">
    <property type="entry name" value="HTH_31"/>
    <property type="match status" value="1"/>
</dbReference>
<reference evidence="2 3" key="1">
    <citation type="submission" date="2017-07" db="EMBL/GenBank/DDBJ databases">
        <title>Amycolatopsis antarcticus sp. nov., isolated from the surface of an Antarcticus brown macroalga.</title>
        <authorList>
            <person name="Wang J."/>
            <person name="Leiva S."/>
            <person name="Huang J."/>
            <person name="Huang Y."/>
        </authorList>
    </citation>
    <scope>NUCLEOTIDE SEQUENCE [LARGE SCALE GENOMIC DNA]</scope>
    <source>
        <strain evidence="2 3">AU-G6</strain>
    </source>
</reference>
<dbReference type="InterPro" id="IPR010982">
    <property type="entry name" value="Lambda_DNA-bd_dom_sf"/>
</dbReference>
<dbReference type="Pfam" id="PF19054">
    <property type="entry name" value="DUF5753"/>
    <property type="match status" value="1"/>
</dbReference>
<dbReference type="SUPFAM" id="SSF47413">
    <property type="entry name" value="lambda repressor-like DNA-binding domains"/>
    <property type="match status" value="1"/>
</dbReference>
<evidence type="ECO:0000313" key="3">
    <source>
        <dbReference type="Proteomes" id="UP000242444"/>
    </source>
</evidence>
<dbReference type="SMART" id="SM00530">
    <property type="entry name" value="HTH_XRE"/>
    <property type="match status" value="1"/>
</dbReference>
<proteinExistence type="predicted"/>
<accession>A0A263CXT4</accession>
<comment type="caution">
    <text evidence="2">The sequence shown here is derived from an EMBL/GenBank/DDBJ whole genome shotgun (WGS) entry which is preliminary data.</text>
</comment>
<protein>
    <recommendedName>
        <fullName evidence="1">HTH cro/C1-type domain-containing protein</fullName>
    </recommendedName>
</protein>